<accession>A0A2G9UFA1</accession>
<protein>
    <submittedName>
        <fullName evidence="2">Uncharacterized protein</fullName>
    </submittedName>
</protein>
<sequence length="169" mass="19002">MMYDTPRPKTFANIREPIYDMSSIRTTRPTMATIPTTSAHPLIINSRLFPFWDLLTTPYDKTTRKTTTTESARTTTSVWVRTPTTTTSPPTTYFNTPPTTLPSRTTLSTTTVMNTSSESPQDHSSNITSMDHFPEIRISNMSTRLMTNDTGSLSEKAEGQDIENLLSLR</sequence>
<gene>
    <name evidence="2" type="ORF">TELCIR_09356</name>
</gene>
<dbReference type="EMBL" id="KZ346897">
    <property type="protein sequence ID" value="PIO68843.1"/>
    <property type="molecule type" value="Genomic_DNA"/>
</dbReference>
<evidence type="ECO:0000313" key="3">
    <source>
        <dbReference type="Proteomes" id="UP000230423"/>
    </source>
</evidence>
<keyword evidence="3" id="KW-1185">Reference proteome</keyword>
<dbReference type="Proteomes" id="UP000230423">
    <property type="component" value="Unassembled WGS sequence"/>
</dbReference>
<dbReference type="AlphaFoldDB" id="A0A2G9UFA1"/>
<reference evidence="2 3" key="1">
    <citation type="submission" date="2015-09" db="EMBL/GenBank/DDBJ databases">
        <title>Draft genome of the parasitic nematode Teladorsagia circumcincta isolate WARC Sus (inbred).</title>
        <authorList>
            <person name="Mitreva M."/>
        </authorList>
    </citation>
    <scope>NUCLEOTIDE SEQUENCE [LARGE SCALE GENOMIC DNA]</scope>
    <source>
        <strain evidence="2 3">S</strain>
    </source>
</reference>
<feature type="region of interest" description="Disordered" evidence="1">
    <location>
        <begin position="81"/>
        <end position="105"/>
    </location>
</feature>
<organism evidence="2 3">
    <name type="scientific">Teladorsagia circumcincta</name>
    <name type="common">Brown stomach worm</name>
    <name type="synonym">Ostertagia circumcincta</name>
    <dbReference type="NCBI Taxonomy" id="45464"/>
    <lineage>
        <taxon>Eukaryota</taxon>
        <taxon>Metazoa</taxon>
        <taxon>Ecdysozoa</taxon>
        <taxon>Nematoda</taxon>
        <taxon>Chromadorea</taxon>
        <taxon>Rhabditida</taxon>
        <taxon>Rhabditina</taxon>
        <taxon>Rhabditomorpha</taxon>
        <taxon>Strongyloidea</taxon>
        <taxon>Trichostrongylidae</taxon>
        <taxon>Teladorsagia</taxon>
    </lineage>
</organism>
<name>A0A2G9UFA1_TELCI</name>
<evidence type="ECO:0000313" key="2">
    <source>
        <dbReference type="EMBL" id="PIO68843.1"/>
    </source>
</evidence>
<evidence type="ECO:0000256" key="1">
    <source>
        <dbReference type="SAM" id="MobiDB-lite"/>
    </source>
</evidence>
<proteinExistence type="predicted"/>